<keyword evidence="1" id="KW-0812">Transmembrane</keyword>
<keyword evidence="1" id="KW-0472">Membrane</keyword>
<accession>A0A2H0TQP0</accession>
<evidence type="ECO:0000313" key="2">
    <source>
        <dbReference type="EMBL" id="PIR74459.1"/>
    </source>
</evidence>
<dbReference type="EMBL" id="PFCB01000021">
    <property type="protein sequence ID" value="PIR74459.1"/>
    <property type="molecule type" value="Genomic_DNA"/>
</dbReference>
<protein>
    <recommendedName>
        <fullName evidence="4">DUF5673 domain-containing protein</fullName>
    </recommendedName>
</protein>
<proteinExistence type="predicted"/>
<keyword evidence="1" id="KW-1133">Transmembrane helix</keyword>
<dbReference type="Proteomes" id="UP000230154">
    <property type="component" value="Unassembled WGS sequence"/>
</dbReference>
<sequence>MPQQLDEHVDAGNTIHQWTIQEYEQHERGTLWYVSMVLGGLGLIIFGLVTGNFLFSLIIILFSIILYLQSHQQAPQLLFSMTDLGIVIGSRFYTYKELDGFYIVYDPPRVKTLFFETTSPFRPLLRIPLLDANPLDVRGTLLNYLEEDVEKEEEPLSDQFGRNWKLH</sequence>
<dbReference type="AlphaFoldDB" id="A0A2H0TQP0"/>
<evidence type="ECO:0000256" key="1">
    <source>
        <dbReference type="SAM" id="Phobius"/>
    </source>
</evidence>
<comment type="caution">
    <text evidence="2">The sequence shown here is derived from an EMBL/GenBank/DDBJ whole genome shotgun (WGS) entry which is preliminary data.</text>
</comment>
<reference evidence="3" key="1">
    <citation type="submission" date="2017-09" db="EMBL/GenBank/DDBJ databases">
        <title>Depth-based differentiation of microbial function through sediment-hosted aquifers and enrichment of novel symbionts in the deep terrestrial subsurface.</title>
        <authorList>
            <person name="Probst A.J."/>
            <person name="Ladd B."/>
            <person name="Jarett J.K."/>
            <person name="Geller-Mcgrath D.E."/>
            <person name="Sieber C.M.K."/>
            <person name="Emerson J.B."/>
            <person name="Anantharaman K."/>
            <person name="Thomas B.C."/>
            <person name="Malmstrom R."/>
            <person name="Stieglmeier M."/>
            <person name="Klingl A."/>
            <person name="Woyke T."/>
            <person name="Ryan C.M."/>
            <person name="Banfield J.F."/>
        </authorList>
    </citation>
    <scope>NUCLEOTIDE SEQUENCE [LARGE SCALE GENOMIC DNA]</scope>
</reference>
<evidence type="ECO:0000313" key="3">
    <source>
        <dbReference type="Proteomes" id="UP000230154"/>
    </source>
</evidence>
<gene>
    <name evidence="2" type="ORF">COU35_02665</name>
</gene>
<name>A0A2H0TQP0_9BACT</name>
<feature type="transmembrane region" description="Helical" evidence="1">
    <location>
        <begin position="41"/>
        <end position="68"/>
    </location>
</feature>
<evidence type="ECO:0008006" key="4">
    <source>
        <dbReference type="Google" id="ProtNLM"/>
    </source>
</evidence>
<organism evidence="2 3">
    <name type="scientific">Candidatus Magasanikbacteria bacterium CG10_big_fil_rev_8_21_14_0_10_47_10</name>
    <dbReference type="NCBI Taxonomy" id="1974652"/>
    <lineage>
        <taxon>Bacteria</taxon>
        <taxon>Candidatus Magasanikiibacteriota</taxon>
    </lineage>
</organism>